<gene>
    <name evidence="1" type="ORF">QAD02_002084</name>
</gene>
<sequence length="346" mass="39876">MSRNYGNCCNPLANATIVHSKSLRNVSERVLGLFPLLHKSYKICDKCREAVDSQNSIEAHEYFLIVKKMVEKFSAPETTKAEEELIMNLLPDSWSIRKKADFFQSTRYFASSVTSSSKEAGVKSDLNSKKHLPIETFDAVKKFHENDDNSRIMPGMKDVECVKDEDNVNVFVQTRLVLYDIRELYLKFKDSHPDVKIGMTKFAEARPVHYVLAGSSGTHSVCVCVYYHNVEPMLKGLDILSFTSKRLNDYKDCIASIVCKDPTDKCYLNEFESCPTIESFKKNLLNLFDQSNMTHVKFQSWTTTDRCSLQTRIVLYHDYVDELAVLFLELKTHFFTAKKQSSFFRF</sequence>
<proteinExistence type="predicted"/>
<organism evidence="1 2">
    <name type="scientific">Eretmocerus hayati</name>
    <dbReference type="NCBI Taxonomy" id="131215"/>
    <lineage>
        <taxon>Eukaryota</taxon>
        <taxon>Metazoa</taxon>
        <taxon>Ecdysozoa</taxon>
        <taxon>Arthropoda</taxon>
        <taxon>Hexapoda</taxon>
        <taxon>Insecta</taxon>
        <taxon>Pterygota</taxon>
        <taxon>Neoptera</taxon>
        <taxon>Endopterygota</taxon>
        <taxon>Hymenoptera</taxon>
        <taxon>Apocrita</taxon>
        <taxon>Proctotrupomorpha</taxon>
        <taxon>Chalcidoidea</taxon>
        <taxon>Aphelinidae</taxon>
        <taxon>Aphelininae</taxon>
        <taxon>Eretmocerus</taxon>
    </lineage>
</organism>
<keyword evidence="2" id="KW-1185">Reference proteome</keyword>
<protein>
    <submittedName>
        <fullName evidence="1">Uncharacterized protein</fullName>
    </submittedName>
</protein>
<reference evidence="1" key="1">
    <citation type="submission" date="2023-04" db="EMBL/GenBank/DDBJ databases">
        <title>A chromosome-level genome assembly of the parasitoid wasp Eretmocerus hayati.</title>
        <authorList>
            <person name="Zhong Y."/>
            <person name="Liu S."/>
            <person name="Liu Y."/>
        </authorList>
    </citation>
    <scope>NUCLEOTIDE SEQUENCE</scope>
    <source>
        <strain evidence="1">ZJU_SS_LIU_2023</strain>
    </source>
</reference>
<comment type="caution">
    <text evidence="1">The sequence shown here is derived from an EMBL/GenBank/DDBJ whole genome shotgun (WGS) entry which is preliminary data.</text>
</comment>
<evidence type="ECO:0000313" key="1">
    <source>
        <dbReference type="EMBL" id="KAJ8670825.1"/>
    </source>
</evidence>
<accession>A0ACC2NHX0</accession>
<evidence type="ECO:0000313" key="2">
    <source>
        <dbReference type="Proteomes" id="UP001239111"/>
    </source>
</evidence>
<dbReference type="EMBL" id="CM056743">
    <property type="protein sequence ID" value="KAJ8670825.1"/>
    <property type="molecule type" value="Genomic_DNA"/>
</dbReference>
<dbReference type="Proteomes" id="UP001239111">
    <property type="component" value="Chromosome 3"/>
</dbReference>
<name>A0ACC2NHX0_9HYME</name>